<dbReference type="GO" id="GO:0046983">
    <property type="term" value="F:protein dimerization activity"/>
    <property type="evidence" value="ECO:0007669"/>
    <property type="project" value="InterPro"/>
</dbReference>
<dbReference type="Pfam" id="PF05699">
    <property type="entry name" value="Dimer_Tnp_hAT"/>
    <property type="match status" value="1"/>
</dbReference>
<organism evidence="13 14">
    <name type="scientific">Cymbomonas tetramitiformis</name>
    <dbReference type="NCBI Taxonomy" id="36881"/>
    <lineage>
        <taxon>Eukaryota</taxon>
        <taxon>Viridiplantae</taxon>
        <taxon>Chlorophyta</taxon>
        <taxon>Pyramimonadophyceae</taxon>
        <taxon>Pyramimonadales</taxon>
        <taxon>Pyramimonadaceae</taxon>
        <taxon>Cymbomonas</taxon>
    </lineage>
</organism>
<dbReference type="SMART" id="SM00614">
    <property type="entry name" value="ZnF_BED"/>
    <property type="match status" value="1"/>
</dbReference>
<sequence>MGRRGNGIKRRRTTSSSSGATLVPQGKGPIKRTPRNPFDPNGSDDIDFEIGEIRAERVAGTAPQWLIRWEGLDEEVDTWEPIENLVGCQSLIAAFRAARKDAEASDVSAKTKSRKAEKAAEQEAAADVDSEWKDGAETKRKAACWKFFMCRYSEIHPEKIEDVYCKICGPEFTIAVSGNTSNMRSHLAHVHKDIFCDMISSAAGSGVGDSGGSGLCSGSGTNTDSQQTAITVALLPPVPNERRDALHKLLYHVHLAAVAPRIRRNDDDDQSQISLWIVRRKRPFSICEDQEFRDVFDHIFQGGYIPTCHKLVNQNVLSLSTEGRAKVCSALKDVFREGISPCIAGDIWSEGGVAIFGILVYWLTADGEYKERLLGALPFSAVRHTADELVLATKRACASMGVGTFIEGDNPVDTVSDSVHATTSDSASNIVSGWKCFDGHECNCHIIALAVTKYLESPGVGRVFIRKLRGMTIHFNHSVIGRHLLHDCQTRYQLSSTSPPQDNATRGGWKGAYLMAEWYFQNQEAIQLYDVEQPKKAATVVDNPDGSKYGREHQLTGCDWDVVRESTYVLSQHATAIDLLQVTKTVTVSSVPVICGLISKLDPSRSLKYNGAAVVVLNTDVQDARKRYLEDLKRRYCNELMTCKLEDFSVSTFLDPRYKSLAFKHLEKWDRGTRTKDCVIKWARSAYTQDWKPARDTSVVQKVAAPKAAQKKQLVSFLEDSDDEIEEVEELVVPESIAVQSGCEFTLYLASPPANMSDNPVQWWVDRKFKMPNMFRMFRQFIASPASTGGVERTFY</sequence>
<evidence type="ECO:0000259" key="12">
    <source>
        <dbReference type="PROSITE" id="PS50808"/>
    </source>
</evidence>
<comment type="subcellular location">
    <subcellularLocation>
        <location evidence="1">Nucleus</location>
    </subcellularLocation>
</comment>
<accession>A0AAE0KPE0</accession>
<dbReference type="InterPro" id="IPR012337">
    <property type="entry name" value="RNaseH-like_sf"/>
</dbReference>
<dbReference type="PROSITE" id="PS50013">
    <property type="entry name" value="CHROMO_2"/>
    <property type="match status" value="1"/>
</dbReference>
<dbReference type="SUPFAM" id="SSF57667">
    <property type="entry name" value="beta-beta-alpha zinc fingers"/>
    <property type="match status" value="1"/>
</dbReference>
<reference evidence="13 14" key="1">
    <citation type="journal article" date="2015" name="Genome Biol. Evol.">
        <title>Comparative Genomics of a Bacterivorous Green Alga Reveals Evolutionary Causalities and Consequences of Phago-Mixotrophic Mode of Nutrition.</title>
        <authorList>
            <person name="Burns J.A."/>
            <person name="Paasch A."/>
            <person name="Narechania A."/>
            <person name="Kim E."/>
        </authorList>
    </citation>
    <scope>NUCLEOTIDE SEQUENCE [LARGE SCALE GENOMIC DNA]</scope>
    <source>
        <strain evidence="13 14">PLY_AMNH</strain>
    </source>
</reference>
<dbReference type="AlphaFoldDB" id="A0AAE0KPE0"/>
<dbReference type="GO" id="GO:0008270">
    <property type="term" value="F:zinc ion binding"/>
    <property type="evidence" value="ECO:0007669"/>
    <property type="project" value="UniProtKB-KW"/>
</dbReference>
<evidence type="ECO:0000313" key="14">
    <source>
        <dbReference type="Proteomes" id="UP001190700"/>
    </source>
</evidence>
<dbReference type="PANTHER" id="PTHR46481">
    <property type="entry name" value="ZINC FINGER BED DOMAIN-CONTAINING PROTEIN 4"/>
    <property type="match status" value="1"/>
</dbReference>
<keyword evidence="8" id="KW-0539">Nucleus</keyword>
<keyword evidence="14" id="KW-1185">Reference proteome</keyword>
<evidence type="ECO:0000313" key="13">
    <source>
        <dbReference type="EMBL" id="KAK3255813.1"/>
    </source>
</evidence>
<evidence type="ECO:0000256" key="6">
    <source>
        <dbReference type="ARBA" id="ARBA00023125"/>
    </source>
</evidence>
<evidence type="ECO:0000256" key="5">
    <source>
        <dbReference type="ARBA" id="ARBA00023015"/>
    </source>
</evidence>
<dbReference type="InterPro" id="IPR000953">
    <property type="entry name" value="Chromo/chromo_shadow_dom"/>
</dbReference>
<gene>
    <name evidence="13" type="ORF">CYMTET_35026</name>
</gene>
<dbReference type="GO" id="GO:0003677">
    <property type="term" value="F:DNA binding"/>
    <property type="evidence" value="ECO:0007669"/>
    <property type="project" value="UniProtKB-KW"/>
</dbReference>
<dbReference type="EMBL" id="LGRX02022242">
    <property type="protein sequence ID" value="KAK3255813.1"/>
    <property type="molecule type" value="Genomic_DNA"/>
</dbReference>
<dbReference type="GO" id="GO:0009791">
    <property type="term" value="P:post-embryonic development"/>
    <property type="evidence" value="ECO:0007669"/>
    <property type="project" value="UniProtKB-ARBA"/>
</dbReference>
<dbReference type="PROSITE" id="PS50808">
    <property type="entry name" value="ZF_BED"/>
    <property type="match status" value="1"/>
</dbReference>
<proteinExistence type="predicted"/>
<dbReference type="InterPro" id="IPR023780">
    <property type="entry name" value="Chromo_domain"/>
</dbReference>
<evidence type="ECO:0008006" key="15">
    <source>
        <dbReference type="Google" id="ProtNLM"/>
    </source>
</evidence>
<dbReference type="InterPro" id="IPR003656">
    <property type="entry name" value="Znf_BED"/>
</dbReference>
<evidence type="ECO:0000256" key="9">
    <source>
        <dbReference type="PROSITE-ProRule" id="PRU00027"/>
    </source>
</evidence>
<evidence type="ECO:0000256" key="10">
    <source>
        <dbReference type="SAM" id="MobiDB-lite"/>
    </source>
</evidence>
<keyword evidence="2" id="KW-0479">Metal-binding</keyword>
<dbReference type="CDD" id="cd00024">
    <property type="entry name" value="CD_CSD"/>
    <property type="match status" value="1"/>
</dbReference>
<keyword evidence="6" id="KW-0238">DNA-binding</keyword>
<evidence type="ECO:0000259" key="11">
    <source>
        <dbReference type="PROSITE" id="PS50013"/>
    </source>
</evidence>
<comment type="caution">
    <text evidence="13">The sequence shown here is derived from an EMBL/GenBank/DDBJ whole genome shotgun (WGS) entry which is preliminary data.</text>
</comment>
<dbReference type="Pfam" id="PF00385">
    <property type="entry name" value="Chromo"/>
    <property type="match status" value="1"/>
</dbReference>
<feature type="domain" description="Chromo" evidence="11">
    <location>
        <begin position="48"/>
        <end position="107"/>
    </location>
</feature>
<dbReference type="Gene3D" id="2.40.50.40">
    <property type="match status" value="1"/>
</dbReference>
<feature type="region of interest" description="Disordered" evidence="10">
    <location>
        <begin position="1"/>
        <end position="45"/>
    </location>
</feature>
<feature type="region of interest" description="Disordered" evidence="10">
    <location>
        <begin position="104"/>
        <end position="132"/>
    </location>
</feature>
<evidence type="ECO:0000256" key="1">
    <source>
        <dbReference type="ARBA" id="ARBA00004123"/>
    </source>
</evidence>
<keyword evidence="3 9" id="KW-0863">Zinc-finger</keyword>
<evidence type="ECO:0000256" key="7">
    <source>
        <dbReference type="ARBA" id="ARBA00023163"/>
    </source>
</evidence>
<dbReference type="SUPFAM" id="SSF54160">
    <property type="entry name" value="Chromo domain-like"/>
    <property type="match status" value="1"/>
</dbReference>
<dbReference type="GO" id="GO:0005634">
    <property type="term" value="C:nucleus"/>
    <property type="evidence" value="ECO:0007669"/>
    <property type="project" value="UniProtKB-SubCell"/>
</dbReference>
<keyword evidence="4" id="KW-0862">Zinc</keyword>
<keyword evidence="7" id="KW-0804">Transcription</keyword>
<dbReference type="InterPro" id="IPR016197">
    <property type="entry name" value="Chromo-like_dom_sf"/>
</dbReference>
<dbReference type="PANTHER" id="PTHR46481:SF10">
    <property type="entry name" value="ZINC FINGER BED DOMAIN-CONTAINING PROTEIN 39"/>
    <property type="match status" value="1"/>
</dbReference>
<evidence type="ECO:0000256" key="4">
    <source>
        <dbReference type="ARBA" id="ARBA00022833"/>
    </source>
</evidence>
<name>A0AAE0KPE0_9CHLO</name>
<dbReference type="InterPro" id="IPR036236">
    <property type="entry name" value="Znf_C2H2_sf"/>
</dbReference>
<keyword evidence="5" id="KW-0805">Transcription regulation</keyword>
<evidence type="ECO:0000256" key="8">
    <source>
        <dbReference type="ARBA" id="ARBA00023242"/>
    </source>
</evidence>
<protein>
    <recommendedName>
        <fullName evidence="15">Chromo domain-containing protein</fullName>
    </recommendedName>
</protein>
<feature type="domain" description="BED-type" evidence="12">
    <location>
        <begin position="139"/>
        <end position="198"/>
    </location>
</feature>
<dbReference type="Proteomes" id="UP001190700">
    <property type="component" value="Unassembled WGS sequence"/>
</dbReference>
<dbReference type="InterPro" id="IPR008906">
    <property type="entry name" value="HATC_C_dom"/>
</dbReference>
<dbReference type="SUPFAM" id="SSF53098">
    <property type="entry name" value="Ribonuclease H-like"/>
    <property type="match status" value="1"/>
</dbReference>
<dbReference type="Pfam" id="PF02892">
    <property type="entry name" value="zf-BED"/>
    <property type="match status" value="1"/>
</dbReference>
<dbReference type="InterPro" id="IPR052035">
    <property type="entry name" value="ZnF_BED_domain_contain"/>
</dbReference>
<dbReference type="SMART" id="SM00298">
    <property type="entry name" value="CHROMO"/>
    <property type="match status" value="1"/>
</dbReference>
<evidence type="ECO:0000256" key="3">
    <source>
        <dbReference type="ARBA" id="ARBA00022771"/>
    </source>
</evidence>
<feature type="compositionally biased region" description="Basic residues" evidence="10">
    <location>
        <begin position="1"/>
        <end position="13"/>
    </location>
</feature>
<evidence type="ECO:0000256" key="2">
    <source>
        <dbReference type="ARBA" id="ARBA00022723"/>
    </source>
</evidence>